<dbReference type="GO" id="GO:0005829">
    <property type="term" value="C:cytosol"/>
    <property type="evidence" value="ECO:0007669"/>
    <property type="project" value="TreeGrafter"/>
</dbReference>
<evidence type="ECO:0000256" key="3">
    <source>
        <dbReference type="ARBA" id="ARBA00022741"/>
    </source>
</evidence>
<dbReference type="PANTHER" id="PTHR46566">
    <property type="entry name" value="1-PHOSPHOFRUCTOKINASE-RELATED"/>
    <property type="match status" value="1"/>
</dbReference>
<dbReference type="PIRSF" id="PIRSF000535">
    <property type="entry name" value="1PFK/6PFK/LacC"/>
    <property type="match status" value="1"/>
</dbReference>
<dbReference type="Pfam" id="PF00294">
    <property type="entry name" value="PfkB"/>
    <property type="match status" value="1"/>
</dbReference>
<dbReference type="InterPro" id="IPR029056">
    <property type="entry name" value="Ribokinase-like"/>
</dbReference>
<reference evidence="8" key="1">
    <citation type="submission" date="2020-10" db="EMBL/GenBank/DDBJ databases">
        <authorList>
            <person name="Gilroy R."/>
        </authorList>
    </citation>
    <scope>NUCLEOTIDE SEQUENCE</scope>
    <source>
        <strain evidence="8">ChiW25-3613</strain>
    </source>
</reference>
<evidence type="ECO:0000259" key="7">
    <source>
        <dbReference type="Pfam" id="PF00294"/>
    </source>
</evidence>
<comment type="similarity">
    <text evidence="6">Belongs to the carbohydrate kinase PfkB family. LacC subfamily.</text>
</comment>
<dbReference type="Proteomes" id="UP000824179">
    <property type="component" value="Unassembled WGS sequence"/>
</dbReference>
<evidence type="ECO:0000256" key="2">
    <source>
        <dbReference type="ARBA" id="ARBA00022679"/>
    </source>
</evidence>
<evidence type="ECO:0000313" key="8">
    <source>
        <dbReference type="EMBL" id="HIR39444.1"/>
    </source>
</evidence>
<accession>A0A9D1AHV9</accession>
<gene>
    <name evidence="8" type="ORF">IAB90_03580</name>
</gene>
<keyword evidence="6" id="KW-0423">Lactose metabolism</keyword>
<keyword evidence="4 8" id="KW-0418">Kinase</keyword>
<dbReference type="GO" id="GO:0005524">
    <property type="term" value="F:ATP binding"/>
    <property type="evidence" value="ECO:0007669"/>
    <property type="project" value="UniProtKB-KW"/>
</dbReference>
<comment type="pathway">
    <text evidence="6">Carbohydrate metabolism; D-tagatose 6-phosphate degradation; D-glyceraldehyde 3-phosphate and glycerone phosphate from D-tagatose 6-phosphate: step 1/2.</text>
</comment>
<evidence type="ECO:0000256" key="4">
    <source>
        <dbReference type="ARBA" id="ARBA00022777"/>
    </source>
</evidence>
<organism evidence="8 9">
    <name type="scientific">Candidatus Coproplasma stercoripullorum</name>
    <dbReference type="NCBI Taxonomy" id="2840751"/>
    <lineage>
        <taxon>Bacteria</taxon>
        <taxon>Bacillati</taxon>
        <taxon>Bacillota</taxon>
        <taxon>Clostridia</taxon>
        <taxon>Eubacteriales</taxon>
        <taxon>Candidatus Coproplasma</taxon>
    </lineage>
</organism>
<dbReference type="NCBIfam" id="TIGR03168">
    <property type="entry name" value="1-PFK"/>
    <property type="match status" value="1"/>
</dbReference>
<dbReference type="GO" id="GO:0005988">
    <property type="term" value="P:lactose metabolic process"/>
    <property type="evidence" value="ECO:0007669"/>
    <property type="project" value="UniProtKB-KW"/>
</dbReference>
<dbReference type="InterPro" id="IPR002173">
    <property type="entry name" value="Carboh/pur_kinase_PfkB_CS"/>
</dbReference>
<evidence type="ECO:0000256" key="6">
    <source>
        <dbReference type="PIRNR" id="PIRNR000535"/>
    </source>
</evidence>
<dbReference type="PANTHER" id="PTHR46566:SF2">
    <property type="entry name" value="ATP-DEPENDENT 6-PHOSPHOFRUCTOKINASE ISOZYME 2"/>
    <property type="match status" value="1"/>
</dbReference>
<sequence>MILSICLSPCIDVNMEVDSLSVGKTNKILNKRIYFTGKAINTARGLKRLGAEVYATGFMYKDNGRLFEQELHYECVPYQFVWCPGRVRENYKFVDNKSMLTEVDDISPEVSEEKKAELVEKVRELSKKCEAVVLSGGLAKDMSPSYYGEVLSAVPAGVKKIVDTSGERLFEALKCGVDLVKPNLQELQSTLNITVNSKEDMLYGCRELLKRGAKYVLLSLGKEGAVITDGDRGFYCKSINVAMNSTIGAGDGMVAAATFALAKGGSLEEILRCGVAGGTAAVTTPDSITFKREKYEEILNGLETVEL</sequence>
<comment type="caution">
    <text evidence="8">The sequence shown here is derived from an EMBL/GenBank/DDBJ whole genome shotgun (WGS) entry which is preliminary data.</text>
</comment>
<keyword evidence="5 6" id="KW-0067">ATP-binding</keyword>
<keyword evidence="2 6" id="KW-0808">Transferase</keyword>
<reference evidence="8" key="2">
    <citation type="journal article" date="2021" name="PeerJ">
        <title>Extensive microbial diversity within the chicken gut microbiome revealed by metagenomics and culture.</title>
        <authorList>
            <person name="Gilroy R."/>
            <person name="Ravi A."/>
            <person name="Getino M."/>
            <person name="Pursley I."/>
            <person name="Horton D.L."/>
            <person name="Alikhan N.F."/>
            <person name="Baker D."/>
            <person name="Gharbi K."/>
            <person name="Hall N."/>
            <person name="Watson M."/>
            <person name="Adriaenssens E.M."/>
            <person name="Foster-Nyarko E."/>
            <person name="Jarju S."/>
            <person name="Secka A."/>
            <person name="Antonio M."/>
            <person name="Oren A."/>
            <person name="Chaudhuri R.R."/>
            <person name="La Ragione R."/>
            <person name="Hildebrand F."/>
            <person name="Pallen M.J."/>
        </authorList>
    </citation>
    <scope>NUCLEOTIDE SEQUENCE</scope>
    <source>
        <strain evidence="8">ChiW25-3613</strain>
    </source>
</reference>
<dbReference type="InterPro" id="IPR017583">
    <property type="entry name" value="Tagatose/fructose_Pkinase"/>
</dbReference>
<dbReference type="EMBL" id="DVHB01000062">
    <property type="protein sequence ID" value="HIR39444.1"/>
    <property type="molecule type" value="Genomic_DNA"/>
</dbReference>
<comment type="similarity">
    <text evidence="1">Belongs to the carbohydrate kinase pfkB family.</text>
</comment>
<dbReference type="GO" id="GO:0009024">
    <property type="term" value="F:tagatose-6-phosphate kinase activity"/>
    <property type="evidence" value="ECO:0007669"/>
    <property type="project" value="UniProtKB-EC"/>
</dbReference>
<name>A0A9D1AHV9_9FIRM</name>
<feature type="domain" description="Carbohydrate kinase PfkB" evidence="7">
    <location>
        <begin position="10"/>
        <end position="289"/>
    </location>
</feature>
<evidence type="ECO:0000256" key="5">
    <source>
        <dbReference type="ARBA" id="ARBA00022840"/>
    </source>
</evidence>
<dbReference type="GO" id="GO:0008443">
    <property type="term" value="F:phosphofructokinase activity"/>
    <property type="evidence" value="ECO:0007669"/>
    <property type="project" value="TreeGrafter"/>
</dbReference>
<comment type="catalytic activity">
    <reaction evidence="6">
        <text>D-tagatofuranose 6-phosphate + ATP = D-tagatofuranose 1,6-bisphosphate + ADP + H(+)</text>
        <dbReference type="Rhea" id="RHEA:12420"/>
        <dbReference type="ChEBI" id="CHEBI:15378"/>
        <dbReference type="ChEBI" id="CHEBI:30616"/>
        <dbReference type="ChEBI" id="CHEBI:58694"/>
        <dbReference type="ChEBI" id="CHEBI:58695"/>
        <dbReference type="ChEBI" id="CHEBI:456216"/>
        <dbReference type="EC" id="2.7.1.144"/>
    </reaction>
</comment>
<dbReference type="CDD" id="cd01164">
    <property type="entry name" value="FruK_PfkB_like"/>
    <property type="match status" value="1"/>
</dbReference>
<dbReference type="PROSITE" id="PS00584">
    <property type="entry name" value="PFKB_KINASES_2"/>
    <property type="match status" value="1"/>
</dbReference>
<dbReference type="Gene3D" id="3.40.1190.20">
    <property type="match status" value="1"/>
</dbReference>
<proteinExistence type="inferred from homology"/>
<dbReference type="SUPFAM" id="SSF53613">
    <property type="entry name" value="Ribokinase-like"/>
    <property type="match status" value="1"/>
</dbReference>
<protein>
    <recommendedName>
        <fullName evidence="6">Tagatose-6-phosphate kinase</fullName>
        <ecNumber evidence="6">2.7.1.144</ecNumber>
    </recommendedName>
</protein>
<keyword evidence="3 6" id="KW-0547">Nucleotide-binding</keyword>
<dbReference type="InterPro" id="IPR011611">
    <property type="entry name" value="PfkB_dom"/>
</dbReference>
<evidence type="ECO:0000256" key="1">
    <source>
        <dbReference type="ARBA" id="ARBA00005380"/>
    </source>
</evidence>
<evidence type="ECO:0000313" key="9">
    <source>
        <dbReference type="Proteomes" id="UP000824179"/>
    </source>
</evidence>
<dbReference type="EC" id="2.7.1.144" evidence="6"/>
<dbReference type="AlphaFoldDB" id="A0A9D1AHV9"/>